<dbReference type="InterPro" id="IPR004182">
    <property type="entry name" value="GRAM"/>
</dbReference>
<dbReference type="SMART" id="SM00568">
    <property type="entry name" value="GRAM"/>
    <property type="match status" value="1"/>
</dbReference>
<dbReference type="Pfam" id="PF02893">
    <property type="entry name" value="GRAM"/>
    <property type="match status" value="1"/>
</dbReference>
<dbReference type="AlphaFoldDB" id="A0A6J1DUB7"/>
<organism evidence="3 4">
    <name type="scientific">Momordica charantia</name>
    <name type="common">Bitter gourd</name>
    <name type="synonym">Balsam pear</name>
    <dbReference type="NCBI Taxonomy" id="3673"/>
    <lineage>
        <taxon>Eukaryota</taxon>
        <taxon>Viridiplantae</taxon>
        <taxon>Streptophyta</taxon>
        <taxon>Embryophyta</taxon>
        <taxon>Tracheophyta</taxon>
        <taxon>Spermatophyta</taxon>
        <taxon>Magnoliopsida</taxon>
        <taxon>eudicotyledons</taxon>
        <taxon>Gunneridae</taxon>
        <taxon>Pentapetalae</taxon>
        <taxon>rosids</taxon>
        <taxon>fabids</taxon>
        <taxon>Cucurbitales</taxon>
        <taxon>Cucurbitaceae</taxon>
        <taxon>Momordiceae</taxon>
        <taxon>Momordica</taxon>
    </lineage>
</organism>
<evidence type="ECO:0000313" key="4">
    <source>
        <dbReference type="RefSeq" id="XP_022156241.1"/>
    </source>
</evidence>
<evidence type="ECO:0000259" key="2">
    <source>
        <dbReference type="SMART" id="SM00568"/>
    </source>
</evidence>
<dbReference type="PANTHER" id="PTHR31969">
    <property type="entry name" value="GEM-LIKE PROTEIN 2"/>
    <property type="match status" value="1"/>
</dbReference>
<name>A0A6J1DUB7_MOMCH</name>
<dbReference type="GeneID" id="111023171"/>
<proteinExistence type="inferred from homology"/>
<gene>
    <name evidence="4" type="primary">LOC111023171</name>
</gene>
<feature type="domain" description="GRAM" evidence="2">
    <location>
        <begin position="86"/>
        <end position="164"/>
    </location>
</feature>
<evidence type="ECO:0000313" key="3">
    <source>
        <dbReference type="Proteomes" id="UP000504603"/>
    </source>
</evidence>
<protein>
    <submittedName>
        <fullName evidence="4">GEM-like protein 1</fullName>
    </submittedName>
</protein>
<sequence length="208" mass="22873">MSIPVYGNHNPYIQYCASAPAQPGKKDKIRGALGRCGKMLEEYGKIAEEAADDVLHHIKVSPSIGDAAKARLIQGTKLVTEGGPEKLFQHTFGVIPGDKYLHSYACYLSTSSGPVNGTLYISTKRVAFGSESPLCYSSSPGQPEWMYYKVVIELNQVAMINPSPNLLNPSEKDIHIVTRDGHEFWFMGFICFSRALKSLNEALKHAHA</sequence>
<dbReference type="Proteomes" id="UP000504603">
    <property type="component" value="Unplaced"/>
</dbReference>
<dbReference type="InterPro" id="IPR011993">
    <property type="entry name" value="PH-like_dom_sf"/>
</dbReference>
<dbReference type="InterPro" id="IPR037848">
    <property type="entry name" value="GEM-like"/>
</dbReference>
<reference evidence="4" key="1">
    <citation type="submission" date="2025-08" db="UniProtKB">
        <authorList>
            <consortium name="RefSeq"/>
        </authorList>
    </citation>
    <scope>IDENTIFICATION</scope>
    <source>
        <strain evidence="4">OHB3-1</strain>
    </source>
</reference>
<dbReference type="OrthoDB" id="1876989at2759"/>
<dbReference type="Gene3D" id="2.30.29.30">
    <property type="entry name" value="Pleckstrin-homology domain (PH domain)/Phosphotyrosine-binding domain (PTB)"/>
    <property type="match status" value="1"/>
</dbReference>
<evidence type="ECO:0000256" key="1">
    <source>
        <dbReference type="ARBA" id="ARBA00009414"/>
    </source>
</evidence>
<dbReference type="KEGG" id="mcha:111023171"/>
<keyword evidence="3" id="KW-1185">Reference proteome</keyword>
<accession>A0A6J1DUB7</accession>
<dbReference type="RefSeq" id="XP_022156241.1">
    <property type="nucleotide sequence ID" value="XM_022300549.1"/>
</dbReference>
<comment type="similarity">
    <text evidence="1">Belongs to the GEM family.</text>
</comment>